<feature type="domain" description="CMP/dCMP-type deaminase" evidence="3">
    <location>
        <begin position="4"/>
        <end position="118"/>
    </location>
</feature>
<dbReference type="Proteomes" id="UP000085678">
    <property type="component" value="Unplaced"/>
</dbReference>
<dbReference type="PANTHER" id="PTHR11079:SF161">
    <property type="entry name" value="CMP_DCMP-TYPE DEAMINASE DOMAIN-CONTAINING PROTEIN"/>
    <property type="match status" value="1"/>
</dbReference>
<accession>A0A1S3J3X5</accession>
<dbReference type="STRING" id="7574.A0A1S3J3X5"/>
<dbReference type="PROSITE" id="PS51747">
    <property type="entry name" value="CYT_DCMP_DEAMINASES_2"/>
    <property type="match status" value="1"/>
</dbReference>
<dbReference type="RefSeq" id="XP_013404966.1">
    <property type="nucleotide sequence ID" value="XM_013549512.1"/>
</dbReference>
<dbReference type="PROSITE" id="PS00903">
    <property type="entry name" value="CYT_DCMP_DEAMINASES_1"/>
    <property type="match status" value="1"/>
</dbReference>
<evidence type="ECO:0000313" key="5">
    <source>
        <dbReference type="RefSeq" id="XP_013404966.1"/>
    </source>
</evidence>
<evidence type="ECO:0000313" key="4">
    <source>
        <dbReference type="Proteomes" id="UP000085678"/>
    </source>
</evidence>
<evidence type="ECO:0000259" key="3">
    <source>
        <dbReference type="PROSITE" id="PS51747"/>
    </source>
</evidence>
<keyword evidence="4" id="KW-1185">Reference proteome</keyword>
<dbReference type="Pfam" id="PF00383">
    <property type="entry name" value="dCMP_cyt_deam_1"/>
    <property type="match status" value="1"/>
</dbReference>
<dbReference type="OrthoDB" id="408702at2759"/>
<dbReference type="KEGG" id="lak:106169874"/>
<protein>
    <submittedName>
        <fullName evidence="5">Uncharacterized protein LOC106169874</fullName>
    </submittedName>
</protein>
<dbReference type="SUPFAM" id="SSF53927">
    <property type="entry name" value="Cytidine deaminase-like"/>
    <property type="match status" value="1"/>
</dbReference>
<dbReference type="GO" id="GO:0008270">
    <property type="term" value="F:zinc ion binding"/>
    <property type="evidence" value="ECO:0007669"/>
    <property type="project" value="InterPro"/>
</dbReference>
<dbReference type="GO" id="GO:0006152">
    <property type="term" value="P:purine nucleoside catabolic process"/>
    <property type="evidence" value="ECO:0007669"/>
    <property type="project" value="TreeGrafter"/>
</dbReference>
<dbReference type="InterPro" id="IPR016193">
    <property type="entry name" value="Cytidine_deaminase-like"/>
</dbReference>
<dbReference type="InterPro" id="IPR002125">
    <property type="entry name" value="CMP_dCMP_dom"/>
</dbReference>
<dbReference type="CDD" id="cd01285">
    <property type="entry name" value="nucleoside_deaminase"/>
    <property type="match status" value="1"/>
</dbReference>
<sequence>MGDAGDEQFMQRAIELSLHAAVCGDGIPFAAVIVQDGQIIGEGWNRTIVDHDPSAHGEVVAIRNTCRKLKTRDLTGCDIYTSCEPCTMCAALIAFTGIERIFFGTTLEAIIPHFDLDLTGLCRDLHLPIWERHLPAKQLMAVEAYKAVNDTFPKKDEEQ</sequence>
<evidence type="ECO:0000256" key="2">
    <source>
        <dbReference type="ARBA" id="ARBA00022833"/>
    </source>
</evidence>
<evidence type="ECO:0000256" key="1">
    <source>
        <dbReference type="ARBA" id="ARBA00022723"/>
    </source>
</evidence>
<dbReference type="Gene3D" id="3.40.140.10">
    <property type="entry name" value="Cytidine Deaminase, domain 2"/>
    <property type="match status" value="1"/>
</dbReference>
<dbReference type="GO" id="GO:0047974">
    <property type="term" value="F:guanosine deaminase activity"/>
    <property type="evidence" value="ECO:0007669"/>
    <property type="project" value="TreeGrafter"/>
</dbReference>
<organism evidence="4 5">
    <name type="scientific">Lingula anatina</name>
    <name type="common">Brachiopod</name>
    <name type="synonym">Lingula unguis</name>
    <dbReference type="NCBI Taxonomy" id="7574"/>
    <lineage>
        <taxon>Eukaryota</taxon>
        <taxon>Metazoa</taxon>
        <taxon>Spiralia</taxon>
        <taxon>Lophotrochozoa</taxon>
        <taxon>Brachiopoda</taxon>
        <taxon>Linguliformea</taxon>
        <taxon>Lingulata</taxon>
        <taxon>Lingulida</taxon>
        <taxon>Linguloidea</taxon>
        <taxon>Lingulidae</taxon>
        <taxon>Lingula</taxon>
    </lineage>
</organism>
<keyword evidence="1" id="KW-0479">Metal-binding</keyword>
<proteinExistence type="predicted"/>
<dbReference type="PANTHER" id="PTHR11079">
    <property type="entry name" value="CYTOSINE DEAMINASE FAMILY MEMBER"/>
    <property type="match status" value="1"/>
</dbReference>
<dbReference type="InterPro" id="IPR016192">
    <property type="entry name" value="APOBEC/CMP_deaminase_Zn-bd"/>
</dbReference>
<reference evidence="5" key="1">
    <citation type="submission" date="2025-08" db="UniProtKB">
        <authorList>
            <consortium name="RefSeq"/>
        </authorList>
    </citation>
    <scope>IDENTIFICATION</scope>
    <source>
        <tissue evidence="5">Gonads</tissue>
    </source>
</reference>
<keyword evidence="2" id="KW-0862">Zinc</keyword>
<dbReference type="GeneID" id="106169874"/>
<dbReference type="AlphaFoldDB" id="A0A1S3J3X5"/>
<dbReference type="InParanoid" id="A0A1S3J3X5"/>
<gene>
    <name evidence="5" type="primary">LOC106169874</name>
</gene>
<name>A0A1S3J3X5_LINAN</name>